<comment type="caution">
    <text evidence="1">The sequence shown here is derived from an EMBL/GenBank/DDBJ whole genome shotgun (WGS) entry which is preliminary data.</text>
</comment>
<sequence>MTKRLKLGLGGLSFLAINGSILPAIEINLDIFKPLEEISQGGGSLWINEVKARGGKRIYCKVRQRKRSRKYQ</sequence>
<name>A0A328PM51_9MOLU</name>
<accession>A0A328PM51</accession>
<gene>
    <name evidence="1" type="ORF">DNK47_03020</name>
</gene>
<keyword evidence="2" id="KW-1185">Reference proteome</keyword>
<dbReference type="Proteomes" id="UP000249762">
    <property type="component" value="Unassembled WGS sequence"/>
</dbReference>
<dbReference type="EMBL" id="QKVO01000018">
    <property type="protein sequence ID" value="RAO94815.1"/>
    <property type="molecule type" value="Genomic_DNA"/>
</dbReference>
<dbReference type="AlphaFoldDB" id="A0A328PM51"/>
<evidence type="ECO:0000313" key="1">
    <source>
        <dbReference type="EMBL" id="RAO94815.1"/>
    </source>
</evidence>
<evidence type="ECO:0000313" key="2">
    <source>
        <dbReference type="Proteomes" id="UP000249762"/>
    </source>
</evidence>
<organism evidence="1 2">
    <name type="scientific">Mycoplasma wenyonii</name>
    <dbReference type="NCBI Taxonomy" id="65123"/>
    <lineage>
        <taxon>Bacteria</taxon>
        <taxon>Bacillati</taxon>
        <taxon>Mycoplasmatota</taxon>
        <taxon>Mollicutes</taxon>
        <taxon>Mycoplasmataceae</taxon>
        <taxon>Mycoplasma</taxon>
    </lineage>
</organism>
<reference evidence="2" key="1">
    <citation type="submission" date="2018-06" db="EMBL/GenBank/DDBJ databases">
        <authorList>
            <person name="Martinez Ocampo F."/>
            <person name="Quiroz Castaneda R.E."/>
            <person name="Rojas Lopez X."/>
        </authorList>
    </citation>
    <scope>NUCLEOTIDE SEQUENCE [LARGE SCALE GENOMIC DNA]</scope>
    <source>
        <strain evidence="2">INIFAP02</strain>
    </source>
</reference>
<protein>
    <submittedName>
        <fullName evidence="1">Uncharacterized protein</fullName>
    </submittedName>
</protein>
<proteinExistence type="predicted"/>